<evidence type="ECO:0000256" key="3">
    <source>
        <dbReference type="ARBA" id="ARBA00022801"/>
    </source>
</evidence>
<dbReference type="CDD" id="cd10807">
    <property type="entry name" value="YdjC_like_3"/>
    <property type="match status" value="1"/>
</dbReference>
<organism evidence="6 7">
    <name type="scientific">Chelativorans composti</name>
    <dbReference type="NCBI Taxonomy" id="768533"/>
    <lineage>
        <taxon>Bacteria</taxon>
        <taxon>Pseudomonadati</taxon>
        <taxon>Pseudomonadota</taxon>
        <taxon>Alphaproteobacteria</taxon>
        <taxon>Hyphomicrobiales</taxon>
        <taxon>Phyllobacteriaceae</taxon>
        <taxon>Chelativorans</taxon>
    </lineage>
</organism>
<dbReference type="PANTHER" id="PTHR31609:SF1">
    <property type="entry name" value="CARBOHYDRATE DEACETYLASE"/>
    <property type="match status" value="1"/>
</dbReference>
<keyword evidence="5" id="KW-0119">Carbohydrate metabolism</keyword>
<gene>
    <name evidence="6" type="ORF">ACFSMZ_13680</name>
</gene>
<keyword evidence="4" id="KW-0460">Magnesium</keyword>
<dbReference type="SUPFAM" id="SSF88713">
    <property type="entry name" value="Glycoside hydrolase/deacetylase"/>
    <property type="match status" value="1"/>
</dbReference>
<dbReference type="RefSeq" id="WP_345098077.1">
    <property type="nucleotide sequence ID" value="NZ_BAABGS010000012.1"/>
</dbReference>
<dbReference type="Pfam" id="PF04794">
    <property type="entry name" value="YdjC"/>
    <property type="match status" value="1"/>
</dbReference>
<dbReference type="EMBL" id="JBHUIR010000054">
    <property type="protein sequence ID" value="MFD2260802.1"/>
    <property type="molecule type" value="Genomic_DNA"/>
</dbReference>
<proteinExistence type="predicted"/>
<evidence type="ECO:0000313" key="6">
    <source>
        <dbReference type="EMBL" id="MFD2260802.1"/>
    </source>
</evidence>
<keyword evidence="3" id="KW-0378">Hydrolase</keyword>
<sequence>MTGRRFRLVADDYGLSPGVSEGIRQLLDRGRLSGTGCMTLFPEWAESARAMRDLSPNAEIGLHLTLTDFGGLSGWGHLPHLKELITGVSRGAITADKVFPELDAQLDRFTAEFGRLPAYLDGHQHVHFLAPVRQWIIARFAHLPDAEKPWVRGGPTRKGAPAGLWPKILFIRGLATGFDRQMRAAGLPVKGPLAGFYAWQKPGLFAEAMTTLVRCLPDGAVVMCHPGLVDDALRARDVLTDSRAEELEFLAGDRFAALLDRAGATLAGRAA</sequence>
<evidence type="ECO:0000256" key="1">
    <source>
        <dbReference type="ARBA" id="ARBA00001946"/>
    </source>
</evidence>
<name>A0ABW5DIL5_9HYPH</name>
<keyword evidence="2" id="KW-0479">Metal-binding</keyword>
<dbReference type="Gene3D" id="3.20.20.370">
    <property type="entry name" value="Glycoside hydrolase/deacetylase"/>
    <property type="match status" value="1"/>
</dbReference>
<comment type="cofactor">
    <cofactor evidence="1">
        <name>Mg(2+)</name>
        <dbReference type="ChEBI" id="CHEBI:18420"/>
    </cofactor>
</comment>
<dbReference type="Proteomes" id="UP001597373">
    <property type="component" value="Unassembled WGS sequence"/>
</dbReference>
<evidence type="ECO:0000256" key="2">
    <source>
        <dbReference type="ARBA" id="ARBA00022723"/>
    </source>
</evidence>
<dbReference type="InterPro" id="IPR006879">
    <property type="entry name" value="YdjC-like"/>
</dbReference>
<protein>
    <submittedName>
        <fullName evidence="6">ChbG/HpnK family deacetylase</fullName>
    </submittedName>
</protein>
<evidence type="ECO:0000256" key="4">
    <source>
        <dbReference type="ARBA" id="ARBA00022842"/>
    </source>
</evidence>
<reference evidence="7" key="1">
    <citation type="journal article" date="2019" name="Int. J. Syst. Evol. Microbiol.">
        <title>The Global Catalogue of Microorganisms (GCM) 10K type strain sequencing project: providing services to taxonomists for standard genome sequencing and annotation.</title>
        <authorList>
            <consortium name="The Broad Institute Genomics Platform"/>
            <consortium name="The Broad Institute Genome Sequencing Center for Infectious Disease"/>
            <person name="Wu L."/>
            <person name="Ma J."/>
        </authorList>
    </citation>
    <scope>NUCLEOTIDE SEQUENCE [LARGE SCALE GENOMIC DNA]</scope>
    <source>
        <strain evidence="7">KCTC 23707</strain>
    </source>
</reference>
<dbReference type="PANTHER" id="PTHR31609">
    <property type="entry name" value="YDJC DEACETYLASE FAMILY MEMBER"/>
    <property type="match status" value="1"/>
</dbReference>
<accession>A0ABW5DIL5</accession>
<dbReference type="InterPro" id="IPR011330">
    <property type="entry name" value="Glyco_hydro/deAcase_b/a-brl"/>
</dbReference>
<keyword evidence="7" id="KW-1185">Reference proteome</keyword>
<comment type="caution">
    <text evidence="6">The sequence shown here is derived from an EMBL/GenBank/DDBJ whole genome shotgun (WGS) entry which is preliminary data.</text>
</comment>
<evidence type="ECO:0000256" key="5">
    <source>
        <dbReference type="ARBA" id="ARBA00023277"/>
    </source>
</evidence>
<evidence type="ECO:0000313" key="7">
    <source>
        <dbReference type="Proteomes" id="UP001597373"/>
    </source>
</evidence>